<dbReference type="CDD" id="cd14707">
    <property type="entry name" value="bZIP_plant_BZIP46"/>
    <property type="match status" value="1"/>
</dbReference>
<dbReference type="InterPro" id="IPR046347">
    <property type="entry name" value="bZIP_sf"/>
</dbReference>
<dbReference type="InterPro" id="IPR004827">
    <property type="entry name" value="bZIP"/>
</dbReference>
<dbReference type="OrthoDB" id="1927218at2759"/>
<keyword evidence="7" id="KW-1185">Reference proteome</keyword>
<dbReference type="PANTHER" id="PTHR22952:SF175">
    <property type="entry name" value="PROTEIN ABSCISIC ACID-INSENSITIVE 5"/>
    <property type="match status" value="1"/>
</dbReference>
<proteinExistence type="predicted"/>
<evidence type="ECO:0000256" key="4">
    <source>
        <dbReference type="SAM" id="Coils"/>
    </source>
</evidence>
<dbReference type="OMA" id="WNHEMEN"/>
<evidence type="ECO:0000256" key="1">
    <source>
        <dbReference type="ARBA" id="ARBA00004123"/>
    </source>
</evidence>
<dbReference type="PROSITE" id="PS00036">
    <property type="entry name" value="BZIP_BASIC"/>
    <property type="match status" value="1"/>
</dbReference>
<dbReference type="Proteomes" id="UP000825935">
    <property type="component" value="Chromosome 6"/>
</dbReference>
<reference evidence="6" key="1">
    <citation type="submission" date="2021-08" db="EMBL/GenBank/DDBJ databases">
        <title>WGS assembly of Ceratopteris richardii.</title>
        <authorList>
            <person name="Marchant D.B."/>
            <person name="Chen G."/>
            <person name="Jenkins J."/>
            <person name="Shu S."/>
            <person name="Leebens-Mack J."/>
            <person name="Grimwood J."/>
            <person name="Schmutz J."/>
            <person name="Soltis P."/>
            <person name="Soltis D."/>
            <person name="Chen Z.-H."/>
        </authorList>
    </citation>
    <scope>NUCLEOTIDE SEQUENCE</scope>
    <source>
        <strain evidence="6">Whitten #5841</strain>
        <tissue evidence="6">Leaf</tissue>
    </source>
</reference>
<dbReference type="SUPFAM" id="SSF57959">
    <property type="entry name" value="Leucine zipper domain"/>
    <property type="match status" value="1"/>
</dbReference>
<feature type="coiled-coil region" evidence="4">
    <location>
        <begin position="391"/>
        <end position="432"/>
    </location>
</feature>
<dbReference type="FunFam" id="1.20.5.170:FF:000036">
    <property type="entry name" value="ABSCISIC ACID-INSENSITIVE 5-like protein 2"/>
    <property type="match status" value="1"/>
</dbReference>
<evidence type="ECO:0000313" key="7">
    <source>
        <dbReference type="Proteomes" id="UP000825935"/>
    </source>
</evidence>
<comment type="subcellular location">
    <subcellularLocation>
        <location evidence="1">Nucleus</location>
    </subcellularLocation>
</comment>
<feature type="domain" description="BZIP" evidence="5">
    <location>
        <begin position="373"/>
        <end position="429"/>
    </location>
</feature>
<dbReference type="AlphaFoldDB" id="A0A8T2UQ20"/>
<protein>
    <recommendedName>
        <fullName evidence="5">BZIP domain-containing protein</fullName>
    </recommendedName>
</protein>
<comment type="caution">
    <text evidence="6">The sequence shown here is derived from an EMBL/GenBank/DDBJ whole genome shotgun (WGS) entry which is preliminary data.</text>
</comment>
<evidence type="ECO:0000259" key="5">
    <source>
        <dbReference type="PROSITE" id="PS50217"/>
    </source>
</evidence>
<keyword evidence="2" id="KW-0238">DNA-binding</keyword>
<gene>
    <name evidence="6" type="ORF">KP509_06G081700</name>
</gene>
<name>A0A8T2UQ20_CERRI</name>
<keyword evidence="3" id="KW-0539">Nucleus</keyword>
<dbReference type="EMBL" id="CM035411">
    <property type="protein sequence ID" value="KAH7435854.1"/>
    <property type="molecule type" value="Genomic_DNA"/>
</dbReference>
<dbReference type="PANTHER" id="PTHR22952">
    <property type="entry name" value="CAMP-RESPONSE ELEMENT BINDING PROTEIN-RELATED"/>
    <property type="match status" value="1"/>
</dbReference>
<dbReference type="GO" id="GO:0045893">
    <property type="term" value="P:positive regulation of DNA-templated transcription"/>
    <property type="evidence" value="ECO:0007669"/>
    <property type="project" value="InterPro"/>
</dbReference>
<dbReference type="GO" id="GO:0005634">
    <property type="term" value="C:nucleus"/>
    <property type="evidence" value="ECO:0007669"/>
    <property type="project" value="UniProtKB-SubCell"/>
</dbReference>
<keyword evidence="4" id="KW-0175">Coiled coil</keyword>
<dbReference type="GO" id="GO:0003700">
    <property type="term" value="F:DNA-binding transcription factor activity"/>
    <property type="evidence" value="ECO:0007669"/>
    <property type="project" value="InterPro"/>
</dbReference>
<dbReference type="Pfam" id="PF00170">
    <property type="entry name" value="bZIP_1"/>
    <property type="match status" value="1"/>
</dbReference>
<dbReference type="SMART" id="SM00338">
    <property type="entry name" value="BRLZ"/>
    <property type="match status" value="1"/>
</dbReference>
<dbReference type="Gene3D" id="1.20.5.170">
    <property type="match status" value="1"/>
</dbReference>
<dbReference type="EMBL" id="CM035411">
    <property type="protein sequence ID" value="KAH7435853.1"/>
    <property type="molecule type" value="Genomic_DNA"/>
</dbReference>
<evidence type="ECO:0000256" key="2">
    <source>
        <dbReference type="ARBA" id="ARBA00023125"/>
    </source>
</evidence>
<organism evidence="6 7">
    <name type="scientific">Ceratopteris richardii</name>
    <name type="common">Triangle waterfern</name>
    <dbReference type="NCBI Taxonomy" id="49495"/>
    <lineage>
        <taxon>Eukaryota</taxon>
        <taxon>Viridiplantae</taxon>
        <taxon>Streptophyta</taxon>
        <taxon>Embryophyta</taxon>
        <taxon>Tracheophyta</taxon>
        <taxon>Polypodiopsida</taxon>
        <taxon>Polypodiidae</taxon>
        <taxon>Polypodiales</taxon>
        <taxon>Pteridineae</taxon>
        <taxon>Pteridaceae</taxon>
        <taxon>Parkerioideae</taxon>
        <taxon>Ceratopteris</taxon>
    </lineage>
</organism>
<dbReference type="InterPro" id="IPR043452">
    <property type="entry name" value="BZIP46-like"/>
</dbReference>
<sequence length="450" mass="49009">MGYQTQSTSSGHAYSIPSMNSGNPFTGSITRQACPPPPVDLPLMRQKSIYSLTLEEFQNTLGDPGKSFGSMNMEELLKNIWTAEEGQAMAAAMGTADMTGLQKQTSLQKQGSFSIKGALGRKTVDEVWNTIYQAPNNLVNSSHMSMKQREMTFREVTLEDFLVKAGIVPEEDLGQNEAGLLFDGGTQMYRDLGVEFGGSVSMSNSVPNSGMYSSPTSVLAGHIMESQQTPQLDNPESSLQTTDMLMKRHLNGGFLEHCQLSKSSATNVMGDTFNFANGKQADNSAFVSPVGLGGLRPPVGGGITASLNTNANFTGFANPLSLVMPTCHKVESPLSSDGTGTGQGNAPLSPVYHSCITAPLRKRIGDEQLETVVERRQRRMIKNRESAARSRARKQAYTVELENELSELRAENAKLKQKQEKAERQFKKVLAVTQEAPQQQVLVRTRTGPW</sequence>
<evidence type="ECO:0000256" key="3">
    <source>
        <dbReference type="ARBA" id="ARBA00023242"/>
    </source>
</evidence>
<dbReference type="PROSITE" id="PS50217">
    <property type="entry name" value="BZIP"/>
    <property type="match status" value="1"/>
</dbReference>
<evidence type="ECO:0000313" key="6">
    <source>
        <dbReference type="EMBL" id="KAH7435853.1"/>
    </source>
</evidence>
<accession>A0A8T2UQ20</accession>
<dbReference type="GO" id="GO:0003677">
    <property type="term" value="F:DNA binding"/>
    <property type="evidence" value="ECO:0007669"/>
    <property type="project" value="UniProtKB-KW"/>
</dbReference>